<evidence type="ECO:0000313" key="2">
    <source>
        <dbReference type="EMBL" id="MFC6290669.1"/>
    </source>
</evidence>
<evidence type="ECO:0008006" key="4">
    <source>
        <dbReference type="Google" id="ProtNLM"/>
    </source>
</evidence>
<sequence>MQFKLTNNKNKTFALPVNPKEIQLDYGTDDKTVSVIKLGQINLIGDEKLKTIEITSTIPVKPKQVHYRSISKPYAKGQTYLDKLLKIYKSKKQVRLVVTKTKISFKGIMTDFQYGMTGGNADEYTYTFKLTESKPHKAKKVKTSKKKKKKVAKKGKSRSAPPSKIGRGSKVIVNGRLHASSAGSGPGLTERNATRKISLIAKGGKYPYHVTTLSGGARGWVSKSAVKAV</sequence>
<gene>
    <name evidence="2" type="ORF">ACFP1M_10850</name>
</gene>
<organism evidence="2 3">
    <name type="scientific">Levilactobacillus angrenensis</name>
    <dbReference type="NCBI Taxonomy" id="2486020"/>
    <lineage>
        <taxon>Bacteria</taxon>
        <taxon>Bacillati</taxon>
        <taxon>Bacillota</taxon>
        <taxon>Bacilli</taxon>
        <taxon>Lactobacillales</taxon>
        <taxon>Lactobacillaceae</taxon>
        <taxon>Levilactobacillus</taxon>
    </lineage>
</organism>
<protein>
    <recommendedName>
        <fullName evidence="4">SH3b domain-containing protein</fullName>
    </recommendedName>
</protein>
<reference evidence="3" key="1">
    <citation type="journal article" date="2019" name="Int. J. Syst. Evol. Microbiol.">
        <title>The Global Catalogue of Microorganisms (GCM) 10K type strain sequencing project: providing services to taxonomists for standard genome sequencing and annotation.</title>
        <authorList>
            <consortium name="The Broad Institute Genomics Platform"/>
            <consortium name="The Broad Institute Genome Sequencing Center for Infectious Disease"/>
            <person name="Wu L."/>
            <person name="Ma J."/>
        </authorList>
    </citation>
    <scope>NUCLEOTIDE SEQUENCE [LARGE SCALE GENOMIC DNA]</scope>
    <source>
        <strain evidence="3">CCM 8893</strain>
    </source>
</reference>
<comment type="caution">
    <text evidence="2">The sequence shown here is derived from an EMBL/GenBank/DDBJ whole genome shotgun (WGS) entry which is preliminary data.</text>
</comment>
<evidence type="ECO:0000256" key="1">
    <source>
        <dbReference type="SAM" id="MobiDB-lite"/>
    </source>
</evidence>
<evidence type="ECO:0000313" key="3">
    <source>
        <dbReference type="Proteomes" id="UP001596258"/>
    </source>
</evidence>
<dbReference type="Proteomes" id="UP001596258">
    <property type="component" value="Unassembled WGS sequence"/>
</dbReference>
<accession>A0ABW1UBB6</accession>
<feature type="compositionally biased region" description="Basic residues" evidence="1">
    <location>
        <begin position="136"/>
        <end position="157"/>
    </location>
</feature>
<proteinExistence type="predicted"/>
<name>A0ABW1UBB6_9LACO</name>
<feature type="region of interest" description="Disordered" evidence="1">
    <location>
        <begin position="135"/>
        <end position="170"/>
    </location>
</feature>
<dbReference type="EMBL" id="JBHSSO010000069">
    <property type="protein sequence ID" value="MFC6290669.1"/>
    <property type="molecule type" value="Genomic_DNA"/>
</dbReference>
<keyword evidence="3" id="KW-1185">Reference proteome</keyword>
<dbReference type="RefSeq" id="WP_125575315.1">
    <property type="nucleotide sequence ID" value="NZ_JBHSSO010000069.1"/>
</dbReference>